<dbReference type="InterPro" id="IPR022687">
    <property type="entry name" value="HTH_DTXR"/>
</dbReference>
<dbReference type="Pfam" id="PF02742">
    <property type="entry name" value="Fe_dep_repr_C"/>
    <property type="match status" value="1"/>
</dbReference>
<proteinExistence type="inferred from homology"/>
<keyword evidence="3" id="KW-0238">DNA-binding</keyword>
<evidence type="ECO:0000256" key="1">
    <source>
        <dbReference type="ARBA" id="ARBA00007871"/>
    </source>
</evidence>
<dbReference type="InterPro" id="IPR036390">
    <property type="entry name" value="WH_DNA-bd_sf"/>
</dbReference>
<dbReference type="InterPro" id="IPR036388">
    <property type="entry name" value="WH-like_DNA-bd_sf"/>
</dbReference>
<gene>
    <name evidence="6" type="ORF">J2Z76_001805</name>
</gene>
<dbReference type="PROSITE" id="PS50944">
    <property type="entry name" value="HTH_DTXR"/>
    <property type="match status" value="1"/>
</dbReference>
<evidence type="ECO:0000259" key="5">
    <source>
        <dbReference type="PROSITE" id="PS50944"/>
    </source>
</evidence>
<evidence type="ECO:0000313" key="7">
    <source>
        <dbReference type="Proteomes" id="UP001519342"/>
    </source>
</evidence>
<evidence type="ECO:0000313" key="6">
    <source>
        <dbReference type="EMBL" id="MBP1925944.1"/>
    </source>
</evidence>
<dbReference type="SUPFAM" id="SSF47979">
    <property type="entry name" value="Iron-dependent repressor protein, dimerization domain"/>
    <property type="match status" value="1"/>
</dbReference>
<accession>A0ABS4GE67</accession>
<dbReference type="Proteomes" id="UP001519342">
    <property type="component" value="Unassembled WGS sequence"/>
</dbReference>
<dbReference type="Pfam" id="PF01325">
    <property type="entry name" value="Fe_dep_repress"/>
    <property type="match status" value="1"/>
</dbReference>
<protein>
    <submittedName>
        <fullName evidence="6">Mn-dependent DtxR family transcriptional regulator</fullName>
    </submittedName>
</protein>
<dbReference type="RefSeq" id="WP_209511671.1">
    <property type="nucleotide sequence ID" value="NZ_JAGGKS010000004.1"/>
</dbReference>
<dbReference type="InterPro" id="IPR036421">
    <property type="entry name" value="Fe_dep_repressor_sf"/>
</dbReference>
<comment type="similarity">
    <text evidence="1">Belongs to the DtxR/MntR family.</text>
</comment>
<dbReference type="PANTHER" id="PTHR33238">
    <property type="entry name" value="IRON (METAL) DEPENDENT REPRESSOR, DTXR FAMILY"/>
    <property type="match status" value="1"/>
</dbReference>
<dbReference type="EMBL" id="JAGGKS010000004">
    <property type="protein sequence ID" value="MBP1925944.1"/>
    <property type="molecule type" value="Genomic_DNA"/>
</dbReference>
<evidence type="ECO:0000256" key="2">
    <source>
        <dbReference type="ARBA" id="ARBA00023015"/>
    </source>
</evidence>
<evidence type="ECO:0000256" key="4">
    <source>
        <dbReference type="ARBA" id="ARBA00023163"/>
    </source>
</evidence>
<keyword evidence="4" id="KW-0804">Transcription</keyword>
<dbReference type="InterPro" id="IPR022689">
    <property type="entry name" value="Iron_dep_repressor"/>
</dbReference>
<reference evidence="6 7" key="1">
    <citation type="submission" date="2021-03" db="EMBL/GenBank/DDBJ databases">
        <title>Genomic Encyclopedia of Type Strains, Phase IV (KMG-IV): sequencing the most valuable type-strain genomes for metagenomic binning, comparative biology and taxonomic classification.</title>
        <authorList>
            <person name="Goeker M."/>
        </authorList>
    </citation>
    <scope>NUCLEOTIDE SEQUENCE [LARGE SCALE GENOMIC DNA]</scope>
    <source>
        <strain evidence="6 7">DSM 24004</strain>
    </source>
</reference>
<name>A0ABS4GE67_9FIRM</name>
<feature type="domain" description="HTH dtxR-type" evidence="5">
    <location>
        <begin position="20"/>
        <end position="81"/>
    </location>
</feature>
<evidence type="ECO:0000256" key="3">
    <source>
        <dbReference type="ARBA" id="ARBA00023125"/>
    </source>
</evidence>
<keyword evidence="2" id="KW-0805">Transcription regulation</keyword>
<dbReference type="SUPFAM" id="SSF46785">
    <property type="entry name" value="Winged helix' DNA-binding domain"/>
    <property type="match status" value="1"/>
</dbReference>
<sequence length="157" mass="18524">MNDSNFYTFRGYSLNNEKSLSPSMEDYIEMIYRLSCEKNNVRVNELSGALNVQPPSSTKMIKKLSKLGYVNYERYGYVNLTEKGIEIGKYLLYRHEVISNFMKLIGVNHNLLEQTEKIEHAINEETIEKMNNFIFFINDNPEIYNIYMKKYLQNSNS</sequence>
<organism evidence="6 7">
    <name type="scientific">Sedimentibacter acidaminivorans</name>
    <dbReference type="NCBI Taxonomy" id="913099"/>
    <lineage>
        <taxon>Bacteria</taxon>
        <taxon>Bacillati</taxon>
        <taxon>Bacillota</taxon>
        <taxon>Tissierellia</taxon>
        <taxon>Sedimentibacter</taxon>
    </lineage>
</organism>
<dbReference type="InterPro" id="IPR050536">
    <property type="entry name" value="DtxR_MntR_Metal-Reg"/>
</dbReference>
<comment type="caution">
    <text evidence="6">The sequence shown here is derived from an EMBL/GenBank/DDBJ whole genome shotgun (WGS) entry which is preliminary data.</text>
</comment>
<dbReference type="InterPro" id="IPR001367">
    <property type="entry name" value="Fe_dep_repressor"/>
</dbReference>
<dbReference type="SMART" id="SM00529">
    <property type="entry name" value="HTH_DTXR"/>
    <property type="match status" value="1"/>
</dbReference>
<keyword evidence="7" id="KW-1185">Reference proteome</keyword>
<dbReference type="PANTHER" id="PTHR33238:SF7">
    <property type="entry name" value="IRON-DEPENDENT TRANSCRIPTIONAL REGULATOR"/>
    <property type="match status" value="1"/>
</dbReference>
<dbReference type="Gene3D" id="1.10.60.10">
    <property type="entry name" value="Iron dependent repressor, metal binding and dimerisation domain"/>
    <property type="match status" value="1"/>
</dbReference>
<dbReference type="Gene3D" id="1.10.10.10">
    <property type="entry name" value="Winged helix-like DNA-binding domain superfamily/Winged helix DNA-binding domain"/>
    <property type="match status" value="1"/>
</dbReference>